<name>A0A1H7GL90_STIAU</name>
<dbReference type="AlphaFoldDB" id="A0A1H7GL90"/>
<organism evidence="2 3">
    <name type="scientific">Stigmatella aurantiaca</name>
    <dbReference type="NCBI Taxonomy" id="41"/>
    <lineage>
        <taxon>Bacteria</taxon>
        <taxon>Pseudomonadati</taxon>
        <taxon>Myxococcota</taxon>
        <taxon>Myxococcia</taxon>
        <taxon>Myxococcales</taxon>
        <taxon>Cystobacterineae</taxon>
        <taxon>Archangiaceae</taxon>
        <taxon>Stigmatella</taxon>
    </lineage>
</organism>
<dbReference type="Proteomes" id="UP000182719">
    <property type="component" value="Unassembled WGS sequence"/>
</dbReference>
<protein>
    <submittedName>
        <fullName evidence="2">Uncharacterized protein</fullName>
    </submittedName>
</protein>
<keyword evidence="3" id="KW-1185">Reference proteome</keyword>
<evidence type="ECO:0000313" key="3">
    <source>
        <dbReference type="Proteomes" id="UP000182719"/>
    </source>
</evidence>
<sequence>MQPGHIRGAVCALLAMLLPIAASAQVPTSAPGGNGFKVGEGRVHPFLELETRLDTGVGYFPDTATADPNDVSDNLASELVLRVRPGAKLELPSSRMSVNATAFLEYVRYTGLLTAPSVNASHLEGAADLTATFNPDAPLQLVVSDRLLRTDQTRNVALGAGVLSLFNELRASVPIKPGGGAFEITPEAAWAVEFFSPVGESIPVGCEEDVCNPLEVDNFDNSTLHAGLDGRWRFLPKTAVVLDSDLDYRSYFRGNSPDALLLRVSAGLAGLVSPKISATAKLGWGYDFADSGGSTLIAQLDGTYMFSPTMTFKGGYFRTLSPVAAYGLYRNDRLFAEARTLFGGKLTLHGLVALDLLGFYDEADPRSDTLVSLDVGADYPFKPWLLGAVGYLLGSRSSSVDGTGLNYTRNEAYLRVSLVY</sequence>
<proteinExistence type="predicted"/>
<feature type="signal peptide" evidence="1">
    <location>
        <begin position="1"/>
        <end position="24"/>
    </location>
</feature>
<accession>A0A1H7GL90</accession>
<evidence type="ECO:0000313" key="2">
    <source>
        <dbReference type="EMBL" id="SEK38861.1"/>
    </source>
</evidence>
<evidence type="ECO:0000256" key="1">
    <source>
        <dbReference type="SAM" id="SignalP"/>
    </source>
</evidence>
<reference evidence="3" key="1">
    <citation type="submission" date="2016-10" db="EMBL/GenBank/DDBJ databases">
        <authorList>
            <person name="Varghese N."/>
            <person name="Submissions S."/>
        </authorList>
    </citation>
    <scope>NUCLEOTIDE SEQUENCE [LARGE SCALE GENOMIC DNA]</scope>
    <source>
        <strain evidence="3">DSM 17044</strain>
    </source>
</reference>
<feature type="chain" id="PRO_5010162059" evidence="1">
    <location>
        <begin position="25"/>
        <end position="420"/>
    </location>
</feature>
<gene>
    <name evidence="2" type="ORF">SAMN05444354_101447</name>
</gene>
<dbReference type="EMBL" id="FOAP01000001">
    <property type="protein sequence ID" value="SEK38861.1"/>
    <property type="molecule type" value="Genomic_DNA"/>
</dbReference>
<keyword evidence="1" id="KW-0732">Signal</keyword>